<comment type="domain">
    <text evidence="5">The RxLR-dEER motif acts to carry the protein into the host cell cytoplasm through binding to cell surface phosphatidylinositol-3-phosphate.</text>
</comment>
<evidence type="ECO:0000256" key="1">
    <source>
        <dbReference type="ARBA" id="ARBA00004613"/>
    </source>
</evidence>
<protein>
    <recommendedName>
        <fullName evidence="5">RxLR effector protein</fullName>
    </recommendedName>
</protein>
<comment type="similarity">
    <text evidence="2 5">Belongs to the RxLR effector family.</text>
</comment>
<evidence type="ECO:0000313" key="7">
    <source>
        <dbReference type="Proteomes" id="UP000198211"/>
    </source>
</evidence>
<dbReference type="AlphaFoldDB" id="A0A225WGK4"/>
<dbReference type="EMBL" id="NBNE01000856">
    <property type="protein sequence ID" value="OWZ16861.1"/>
    <property type="molecule type" value="Genomic_DNA"/>
</dbReference>
<keyword evidence="7" id="KW-1185">Reference proteome</keyword>
<organism evidence="6 7">
    <name type="scientific">Phytophthora megakarya</name>
    <dbReference type="NCBI Taxonomy" id="4795"/>
    <lineage>
        <taxon>Eukaryota</taxon>
        <taxon>Sar</taxon>
        <taxon>Stramenopiles</taxon>
        <taxon>Oomycota</taxon>
        <taxon>Peronosporomycetes</taxon>
        <taxon>Peronosporales</taxon>
        <taxon>Peronosporaceae</taxon>
        <taxon>Phytophthora</taxon>
    </lineage>
</organism>
<keyword evidence="4 5" id="KW-0732">Signal</keyword>
<evidence type="ECO:0000256" key="4">
    <source>
        <dbReference type="ARBA" id="ARBA00022729"/>
    </source>
</evidence>
<feature type="chain" id="PRO_5028504964" description="RxLR effector protein" evidence="5">
    <location>
        <begin position="21"/>
        <end position="145"/>
    </location>
</feature>
<dbReference type="Pfam" id="PF16810">
    <property type="entry name" value="RXLR"/>
    <property type="match status" value="1"/>
</dbReference>
<dbReference type="GO" id="GO:0005576">
    <property type="term" value="C:extracellular region"/>
    <property type="evidence" value="ECO:0007669"/>
    <property type="project" value="UniProtKB-SubCell"/>
</dbReference>
<proteinExistence type="inferred from homology"/>
<comment type="function">
    <text evidence="5">Effector that suppresses plant defense responses during pathogen infection.</text>
</comment>
<comment type="subcellular location">
    <subcellularLocation>
        <location evidence="1 5">Secreted</location>
    </subcellularLocation>
</comment>
<sequence>MRFLHAIVVTAVTTLSVTSSATTIPGRSAQVSTMNSLDFTDMDQRISGEKRSLRYHAKNYHPNDVDLEGLDDDDDEERFSSQKLKDLLAGKTKTLFAKWRRKGYDPIYIRSKMDKHITSGYVVKFTQKDVNDVVRRYSDVWKPRP</sequence>
<evidence type="ECO:0000256" key="5">
    <source>
        <dbReference type="RuleBase" id="RU367124"/>
    </source>
</evidence>
<dbReference type="Proteomes" id="UP000198211">
    <property type="component" value="Unassembled WGS sequence"/>
</dbReference>
<accession>A0A225WGK4</accession>
<feature type="signal peptide" evidence="5">
    <location>
        <begin position="1"/>
        <end position="20"/>
    </location>
</feature>
<comment type="caution">
    <text evidence="6">The sequence shown here is derived from an EMBL/GenBank/DDBJ whole genome shotgun (WGS) entry which is preliminary data.</text>
</comment>
<reference evidence="7" key="1">
    <citation type="submission" date="2017-03" db="EMBL/GenBank/DDBJ databases">
        <title>Phytopthora megakarya and P. palmivora, two closely related causual agents of cacao black pod achieved similar genome size and gene model numbers by different mechanisms.</title>
        <authorList>
            <person name="Ali S."/>
            <person name="Shao J."/>
            <person name="Larry D.J."/>
            <person name="Kronmiller B."/>
            <person name="Shen D."/>
            <person name="Strem M.D."/>
            <person name="Melnick R.L."/>
            <person name="Guiltinan M.J."/>
            <person name="Tyler B.M."/>
            <person name="Meinhardt L.W."/>
            <person name="Bailey B.A."/>
        </authorList>
    </citation>
    <scope>NUCLEOTIDE SEQUENCE [LARGE SCALE GENOMIC DNA]</scope>
    <source>
        <strain evidence="7">zdho120</strain>
    </source>
</reference>
<name>A0A225WGK4_9STRA</name>
<evidence type="ECO:0000256" key="3">
    <source>
        <dbReference type="ARBA" id="ARBA00022525"/>
    </source>
</evidence>
<keyword evidence="3 5" id="KW-0964">Secreted</keyword>
<dbReference type="InterPro" id="IPR031825">
    <property type="entry name" value="RXLR"/>
</dbReference>
<gene>
    <name evidence="6" type="ORF">PHMEG_0009285</name>
</gene>
<evidence type="ECO:0000256" key="2">
    <source>
        <dbReference type="ARBA" id="ARBA00010400"/>
    </source>
</evidence>
<evidence type="ECO:0000313" key="6">
    <source>
        <dbReference type="EMBL" id="OWZ16861.1"/>
    </source>
</evidence>